<feature type="domain" description="EGF-like" evidence="22">
    <location>
        <begin position="304"/>
        <end position="340"/>
    </location>
</feature>
<evidence type="ECO:0000256" key="10">
    <source>
        <dbReference type="ARBA" id="ARBA00022989"/>
    </source>
</evidence>
<dbReference type="Pfam" id="PF01453">
    <property type="entry name" value="B_lectin"/>
    <property type="match status" value="1"/>
</dbReference>
<comment type="similarity">
    <text evidence="17">Belongs to the protein kinase superfamily. Ser/Thr protein kinase family.</text>
</comment>
<keyword evidence="11 20" id="KW-0472">Membrane</keyword>
<dbReference type="SMART" id="SM00108">
    <property type="entry name" value="B_lectin"/>
    <property type="match status" value="1"/>
</dbReference>
<evidence type="ECO:0000256" key="12">
    <source>
        <dbReference type="ARBA" id="ARBA00023157"/>
    </source>
</evidence>
<dbReference type="CDD" id="cd00053">
    <property type="entry name" value="EGF"/>
    <property type="match status" value="1"/>
</dbReference>
<dbReference type="InterPro" id="IPR000858">
    <property type="entry name" value="S_locus_glycoprot_dom"/>
</dbReference>
<dbReference type="GO" id="GO:0004674">
    <property type="term" value="F:protein serine/threonine kinase activity"/>
    <property type="evidence" value="ECO:0007669"/>
    <property type="project" value="UniProtKB-KW"/>
</dbReference>
<evidence type="ECO:0000259" key="21">
    <source>
        <dbReference type="PROSITE" id="PS50011"/>
    </source>
</evidence>
<dbReference type="GO" id="GO:0048544">
    <property type="term" value="P:recognition of pollen"/>
    <property type="evidence" value="ECO:0007669"/>
    <property type="project" value="InterPro"/>
</dbReference>
<keyword evidence="7 17" id="KW-0547">Nucleotide-binding</keyword>
<evidence type="ECO:0000256" key="17">
    <source>
        <dbReference type="PIRNR" id="PIRNR000641"/>
    </source>
</evidence>
<keyword evidence="12" id="KW-1015">Disulfide bond</keyword>
<dbReference type="CDD" id="cd14066">
    <property type="entry name" value="STKc_IRAK"/>
    <property type="match status" value="1"/>
</dbReference>
<dbReference type="InterPro" id="IPR000719">
    <property type="entry name" value="Prot_kinase_dom"/>
</dbReference>
<keyword evidence="10 20" id="KW-1133">Transmembrane helix</keyword>
<dbReference type="InterPro" id="IPR036426">
    <property type="entry name" value="Bulb-type_lectin_dom_sf"/>
</dbReference>
<keyword evidence="6" id="KW-0732">Signal</keyword>
<dbReference type="InterPro" id="IPR011009">
    <property type="entry name" value="Kinase-like_dom_sf"/>
</dbReference>
<dbReference type="Pfam" id="PF00954">
    <property type="entry name" value="S_locus_glycop"/>
    <property type="match status" value="1"/>
</dbReference>
<evidence type="ECO:0000256" key="14">
    <source>
        <dbReference type="ARBA" id="ARBA00023180"/>
    </source>
</evidence>
<dbReference type="FunFam" id="2.90.10.10:FF:000007">
    <property type="entry name" value="Serine/threonine-protein kinase"/>
    <property type="match status" value="1"/>
</dbReference>
<evidence type="ECO:0000256" key="20">
    <source>
        <dbReference type="SAM" id="Phobius"/>
    </source>
</evidence>
<evidence type="ECO:0000256" key="18">
    <source>
        <dbReference type="PROSITE-ProRule" id="PRU00076"/>
    </source>
</evidence>
<feature type="domain" description="Protein kinase" evidence="21">
    <location>
        <begin position="532"/>
        <end position="815"/>
    </location>
</feature>
<dbReference type="OrthoDB" id="619632at2759"/>
<dbReference type="InterPro" id="IPR024171">
    <property type="entry name" value="SRK-like_kinase"/>
</dbReference>
<dbReference type="PANTHER" id="PTHR47974">
    <property type="entry name" value="OS07G0415500 PROTEIN"/>
    <property type="match status" value="1"/>
</dbReference>
<keyword evidence="2 17" id="KW-0723">Serine/threonine-protein kinase</keyword>
<dbReference type="InterPro" id="IPR017441">
    <property type="entry name" value="Protein_kinase_ATP_BS"/>
</dbReference>
<dbReference type="Pfam" id="PF00069">
    <property type="entry name" value="Pkinase"/>
    <property type="match status" value="1"/>
</dbReference>
<comment type="catalytic activity">
    <reaction evidence="15 17">
        <text>L-threonyl-[protein] + ATP = O-phospho-L-threonyl-[protein] + ADP + H(+)</text>
        <dbReference type="Rhea" id="RHEA:46608"/>
        <dbReference type="Rhea" id="RHEA-COMP:11060"/>
        <dbReference type="Rhea" id="RHEA-COMP:11605"/>
        <dbReference type="ChEBI" id="CHEBI:15378"/>
        <dbReference type="ChEBI" id="CHEBI:30013"/>
        <dbReference type="ChEBI" id="CHEBI:30616"/>
        <dbReference type="ChEBI" id="CHEBI:61977"/>
        <dbReference type="ChEBI" id="CHEBI:456216"/>
        <dbReference type="EC" id="2.7.11.1"/>
    </reaction>
</comment>
<feature type="domain" description="Apple" evidence="24">
    <location>
        <begin position="354"/>
        <end position="433"/>
    </location>
</feature>
<reference evidence="25 26" key="1">
    <citation type="submission" date="2019-07" db="EMBL/GenBank/DDBJ databases">
        <title>De Novo Assembly of kiwifruit Actinidia rufa.</title>
        <authorList>
            <person name="Sugita-Konishi S."/>
            <person name="Sato K."/>
            <person name="Mori E."/>
            <person name="Abe Y."/>
            <person name="Kisaki G."/>
            <person name="Hamano K."/>
            <person name="Suezawa K."/>
            <person name="Otani M."/>
            <person name="Fukuda T."/>
            <person name="Manabe T."/>
            <person name="Gomi K."/>
            <person name="Tabuchi M."/>
            <person name="Akimitsu K."/>
            <person name="Kataoka I."/>
        </authorList>
    </citation>
    <scope>NUCLEOTIDE SEQUENCE [LARGE SCALE GENOMIC DNA]</scope>
    <source>
        <strain evidence="26">cv. Fuchu</strain>
    </source>
</reference>
<protein>
    <recommendedName>
        <fullName evidence="17">Receptor-like serine/threonine-protein kinase</fullName>
        <ecNumber evidence="17">2.7.11.1</ecNumber>
    </recommendedName>
</protein>
<evidence type="ECO:0000259" key="23">
    <source>
        <dbReference type="PROSITE" id="PS50927"/>
    </source>
</evidence>
<dbReference type="GO" id="GO:0005524">
    <property type="term" value="F:ATP binding"/>
    <property type="evidence" value="ECO:0007669"/>
    <property type="project" value="UniProtKB-UniRule"/>
</dbReference>
<organism evidence="25 26">
    <name type="scientific">Actinidia rufa</name>
    <dbReference type="NCBI Taxonomy" id="165716"/>
    <lineage>
        <taxon>Eukaryota</taxon>
        <taxon>Viridiplantae</taxon>
        <taxon>Streptophyta</taxon>
        <taxon>Embryophyta</taxon>
        <taxon>Tracheophyta</taxon>
        <taxon>Spermatophyta</taxon>
        <taxon>Magnoliopsida</taxon>
        <taxon>eudicotyledons</taxon>
        <taxon>Gunneridae</taxon>
        <taxon>Pentapetalae</taxon>
        <taxon>asterids</taxon>
        <taxon>Ericales</taxon>
        <taxon>Actinidiaceae</taxon>
        <taxon>Actinidia</taxon>
    </lineage>
</organism>
<comment type="caution">
    <text evidence="18">Lacks conserved residue(s) required for the propagation of feature annotation.</text>
</comment>
<evidence type="ECO:0000256" key="8">
    <source>
        <dbReference type="ARBA" id="ARBA00022777"/>
    </source>
</evidence>
<comment type="catalytic activity">
    <reaction evidence="16 17">
        <text>L-seryl-[protein] + ATP = O-phospho-L-seryl-[protein] + ADP + H(+)</text>
        <dbReference type="Rhea" id="RHEA:17989"/>
        <dbReference type="Rhea" id="RHEA-COMP:9863"/>
        <dbReference type="Rhea" id="RHEA-COMP:11604"/>
        <dbReference type="ChEBI" id="CHEBI:15378"/>
        <dbReference type="ChEBI" id="CHEBI:29999"/>
        <dbReference type="ChEBI" id="CHEBI:30616"/>
        <dbReference type="ChEBI" id="CHEBI:83421"/>
        <dbReference type="ChEBI" id="CHEBI:456216"/>
        <dbReference type="EC" id="2.7.11.1"/>
    </reaction>
</comment>
<evidence type="ECO:0000256" key="6">
    <source>
        <dbReference type="ARBA" id="ARBA00022729"/>
    </source>
</evidence>
<dbReference type="Gene3D" id="2.90.10.30">
    <property type="match status" value="1"/>
</dbReference>
<dbReference type="PROSITE" id="PS50026">
    <property type="entry name" value="EGF_3"/>
    <property type="match status" value="1"/>
</dbReference>
<evidence type="ECO:0000256" key="3">
    <source>
        <dbReference type="ARBA" id="ARBA00022536"/>
    </source>
</evidence>
<dbReference type="GO" id="GO:0016020">
    <property type="term" value="C:membrane"/>
    <property type="evidence" value="ECO:0007669"/>
    <property type="project" value="UniProtKB-SubCell"/>
</dbReference>
<keyword evidence="5 20" id="KW-0812">Transmembrane</keyword>
<dbReference type="FunFam" id="1.10.510.10:FF:000302">
    <property type="entry name" value="Serine/threonine-protein kinase"/>
    <property type="match status" value="1"/>
</dbReference>
<dbReference type="PIRSF" id="PIRSF000641">
    <property type="entry name" value="SRK"/>
    <property type="match status" value="1"/>
</dbReference>
<dbReference type="InterPro" id="IPR000742">
    <property type="entry name" value="EGF"/>
</dbReference>
<evidence type="ECO:0000259" key="22">
    <source>
        <dbReference type="PROSITE" id="PS50026"/>
    </source>
</evidence>
<dbReference type="SUPFAM" id="SSF51110">
    <property type="entry name" value="alpha-D-mannose-specific plant lectins"/>
    <property type="match status" value="1"/>
</dbReference>
<keyword evidence="26" id="KW-1185">Reference proteome</keyword>
<keyword evidence="3 18" id="KW-0245">EGF-like domain</keyword>
<dbReference type="InterPro" id="IPR001480">
    <property type="entry name" value="Bulb-type_lectin_dom"/>
</dbReference>
<dbReference type="Gene3D" id="3.30.200.20">
    <property type="entry name" value="Phosphorylase Kinase, domain 1"/>
    <property type="match status" value="1"/>
</dbReference>
<feature type="binding site" evidence="19">
    <location>
        <position position="560"/>
    </location>
    <ligand>
        <name>ATP</name>
        <dbReference type="ChEBI" id="CHEBI:30616"/>
    </ligand>
</feature>
<evidence type="ECO:0000256" key="1">
    <source>
        <dbReference type="ARBA" id="ARBA00004479"/>
    </source>
</evidence>
<proteinExistence type="inferred from homology"/>
<keyword evidence="14" id="KW-0325">Glycoprotein</keyword>
<evidence type="ECO:0000313" key="25">
    <source>
        <dbReference type="EMBL" id="GFY83680.1"/>
    </source>
</evidence>
<evidence type="ECO:0000256" key="16">
    <source>
        <dbReference type="ARBA" id="ARBA00048679"/>
    </source>
</evidence>
<dbReference type="InterPro" id="IPR003609">
    <property type="entry name" value="Pan_app"/>
</dbReference>
<sequence length="815" mass="91740">MFPKPSSLLLIPSTMKNPIHLATPPLACSIIVYFLILPSLFTHTNSKIQNHLERGSSLSVEDDSAFLISPDTSFTCGFHEIGKNAYGFGIWFTHSKNRTVVWMANRDRPVNGKGSKISLLGDGAMVLTDVDRSIAWETNTSNTDVVSAELLNSGNLVLKNPQGKILWQSFDLPTDTLLPSQTLTKGKKLLSGLRNGSFASGYFNLYFGSDNVLRLIYDGPEISSSYWPNPDLDVYTAGRTNYNSSRFAFLDDMGRFYSSDRLQFNASDMGFGVKRRLKLDYDGNMRIYSLNNLTGEWSISWVAVTQQCNVHGLCGRNGVCVYAPEATCSCPPGYEVIDPRDWNQGCKPKFNRSCSDSQEVKFVELLNTDFYGFDLNFTRPISFNACRDICLMDCHCEAFNYRITGEGFCFAKSALFNGFHTTNFPGRIYLKLPGNVKVPEQIFFNRSNSICSAEAEVEVGSTSLYDTKEKRARWVYLYSFATAIGVVEILFFAIGWLFFRSHGLPDTVEAGYRMISSQFRRFSYGELKKATKKFTEELGRGGSGVVYKGVLADERAVAVKRLGDAFQGEGEFWAEVSTIGKINHMNLVRMWGFCSEGRRRLLVYEYVENSSLDKHLFAENFLQWKERFKVAIGTAKALAYLHHECLEWVIHCDVKPENILLDTDFEPKVADFGLAKLAQRGSPGPALTRVRGTKGYMAPEWALNLPITAKVDVYSYGVVILEMVRGIRLSNWVVEDDKEEEAELTRFVRAVKTKSQNEEESSWLEEVVDPRLGGQFSKSQAATLVRVGLSCIEEDRNKRLTMDSVVQLLVECEDD</sequence>
<feature type="transmembrane region" description="Helical" evidence="20">
    <location>
        <begin position="475"/>
        <end position="499"/>
    </location>
</feature>
<dbReference type="EMBL" id="BJWL01000003">
    <property type="protein sequence ID" value="GFY83680.1"/>
    <property type="molecule type" value="Genomic_DNA"/>
</dbReference>
<accession>A0A7J0EBB4</accession>
<dbReference type="FunFam" id="2.90.10.10:FF:000015">
    <property type="entry name" value="Serine/threonine-protein kinase"/>
    <property type="match status" value="1"/>
</dbReference>
<comment type="caution">
    <text evidence="25">The sequence shown here is derived from an EMBL/GenBank/DDBJ whole genome shotgun (WGS) entry which is preliminary data.</text>
</comment>
<dbReference type="Proteomes" id="UP000585474">
    <property type="component" value="Unassembled WGS sequence"/>
</dbReference>
<dbReference type="PROSITE" id="PS00107">
    <property type="entry name" value="PROTEIN_KINASE_ATP"/>
    <property type="match status" value="1"/>
</dbReference>
<evidence type="ECO:0000256" key="9">
    <source>
        <dbReference type="ARBA" id="ARBA00022840"/>
    </source>
</evidence>
<evidence type="ECO:0000256" key="15">
    <source>
        <dbReference type="ARBA" id="ARBA00047899"/>
    </source>
</evidence>
<dbReference type="PROSITE" id="PS50927">
    <property type="entry name" value="BULB_LECTIN"/>
    <property type="match status" value="1"/>
</dbReference>
<evidence type="ECO:0000313" key="26">
    <source>
        <dbReference type="Proteomes" id="UP000585474"/>
    </source>
</evidence>
<dbReference type="FunFam" id="3.30.200.20:FF:000059">
    <property type="entry name" value="S-receptor-like serine/threonine-protein kinase"/>
    <property type="match status" value="1"/>
</dbReference>
<dbReference type="SMART" id="SM00220">
    <property type="entry name" value="S_TKc"/>
    <property type="match status" value="1"/>
</dbReference>
<dbReference type="InterPro" id="IPR008271">
    <property type="entry name" value="Ser/Thr_kinase_AS"/>
</dbReference>
<keyword evidence="4 17" id="KW-0808">Transferase</keyword>
<evidence type="ECO:0000256" key="13">
    <source>
        <dbReference type="ARBA" id="ARBA00023170"/>
    </source>
</evidence>
<dbReference type="Gene3D" id="1.10.510.10">
    <property type="entry name" value="Transferase(Phosphotransferase) domain 1"/>
    <property type="match status" value="1"/>
</dbReference>
<dbReference type="CDD" id="cd01098">
    <property type="entry name" value="PAN_AP_plant"/>
    <property type="match status" value="1"/>
</dbReference>
<evidence type="ECO:0000256" key="11">
    <source>
        <dbReference type="ARBA" id="ARBA00023136"/>
    </source>
</evidence>
<evidence type="ECO:0000256" key="2">
    <source>
        <dbReference type="ARBA" id="ARBA00022527"/>
    </source>
</evidence>
<dbReference type="PROSITE" id="PS50948">
    <property type="entry name" value="PAN"/>
    <property type="match status" value="1"/>
</dbReference>
<dbReference type="SUPFAM" id="SSF56112">
    <property type="entry name" value="Protein kinase-like (PK-like)"/>
    <property type="match status" value="1"/>
</dbReference>
<dbReference type="AlphaFoldDB" id="A0A7J0EBB4"/>
<evidence type="ECO:0000259" key="24">
    <source>
        <dbReference type="PROSITE" id="PS50948"/>
    </source>
</evidence>
<name>A0A7J0EBB4_9ERIC</name>
<gene>
    <name evidence="25" type="ORF">Acr_03g0004540</name>
</gene>
<evidence type="ECO:0000256" key="5">
    <source>
        <dbReference type="ARBA" id="ARBA00022692"/>
    </source>
</evidence>
<feature type="transmembrane region" description="Helical" evidence="20">
    <location>
        <begin position="20"/>
        <end position="41"/>
    </location>
</feature>
<dbReference type="CDD" id="cd00028">
    <property type="entry name" value="B_lectin"/>
    <property type="match status" value="1"/>
</dbReference>
<evidence type="ECO:0000256" key="19">
    <source>
        <dbReference type="PROSITE-ProRule" id="PRU10141"/>
    </source>
</evidence>
<dbReference type="PROSITE" id="PS50011">
    <property type="entry name" value="PROTEIN_KINASE_DOM"/>
    <property type="match status" value="1"/>
</dbReference>
<evidence type="ECO:0000256" key="7">
    <source>
        <dbReference type="ARBA" id="ARBA00022741"/>
    </source>
</evidence>
<dbReference type="EC" id="2.7.11.1" evidence="17"/>
<keyword evidence="8 17" id="KW-0418">Kinase</keyword>
<evidence type="ECO:0000256" key="4">
    <source>
        <dbReference type="ARBA" id="ARBA00022679"/>
    </source>
</evidence>
<dbReference type="Gene3D" id="2.90.10.10">
    <property type="entry name" value="Bulb-type lectin domain"/>
    <property type="match status" value="1"/>
</dbReference>
<comment type="subcellular location">
    <subcellularLocation>
        <location evidence="1">Membrane</location>
        <topology evidence="1">Single-pass type I membrane protein</topology>
    </subcellularLocation>
</comment>
<keyword evidence="13" id="KW-0675">Receptor</keyword>
<dbReference type="PROSITE" id="PS00108">
    <property type="entry name" value="PROTEIN_KINASE_ST"/>
    <property type="match status" value="1"/>
</dbReference>
<keyword evidence="9 17" id="KW-0067">ATP-binding</keyword>
<feature type="domain" description="Bulb-type lectin" evidence="23">
    <location>
        <begin position="43"/>
        <end position="171"/>
    </location>
</feature>
<dbReference type="PANTHER" id="PTHR47974:SF4">
    <property type="entry name" value="RECEPTOR-LIKE SERINE_THREONINE-PROTEIN KINASE"/>
    <property type="match status" value="1"/>
</dbReference>